<dbReference type="SUPFAM" id="SSF56317">
    <property type="entry name" value="Carbon-nitrogen hydrolase"/>
    <property type="match status" value="1"/>
</dbReference>
<evidence type="ECO:0000256" key="1">
    <source>
        <dbReference type="ARBA" id="ARBA00008129"/>
    </source>
</evidence>
<evidence type="ECO:0000313" key="4">
    <source>
        <dbReference type="Proteomes" id="UP001183202"/>
    </source>
</evidence>
<dbReference type="InterPro" id="IPR003010">
    <property type="entry name" value="C-N_Hydrolase"/>
</dbReference>
<dbReference type="EMBL" id="JAVREJ010000041">
    <property type="protein sequence ID" value="MDT0353704.1"/>
    <property type="molecule type" value="Genomic_DNA"/>
</dbReference>
<keyword evidence="3" id="KW-0378">Hydrolase</keyword>
<dbReference type="Gene3D" id="3.60.110.10">
    <property type="entry name" value="Carbon-nitrogen hydrolase"/>
    <property type="match status" value="1"/>
</dbReference>
<dbReference type="InterPro" id="IPR036526">
    <property type="entry name" value="C-N_Hydrolase_sf"/>
</dbReference>
<evidence type="ECO:0000259" key="2">
    <source>
        <dbReference type="PROSITE" id="PS50263"/>
    </source>
</evidence>
<dbReference type="CDD" id="cd07564">
    <property type="entry name" value="nitrilases_CHs"/>
    <property type="match status" value="1"/>
</dbReference>
<comment type="caution">
    <text evidence="3">The sequence shown here is derived from an EMBL/GenBank/DDBJ whole genome shotgun (WGS) entry which is preliminary data.</text>
</comment>
<accession>A0ABU2NIH7</accession>
<proteinExistence type="inferred from homology"/>
<dbReference type="GO" id="GO:0016787">
    <property type="term" value="F:hydrolase activity"/>
    <property type="evidence" value="ECO:0007669"/>
    <property type="project" value="UniProtKB-KW"/>
</dbReference>
<dbReference type="Proteomes" id="UP001183202">
    <property type="component" value="Unassembled WGS sequence"/>
</dbReference>
<dbReference type="PROSITE" id="PS50263">
    <property type="entry name" value="CN_HYDROLASE"/>
    <property type="match status" value="1"/>
</dbReference>
<dbReference type="InterPro" id="IPR044149">
    <property type="entry name" value="Nitrilases_CHs"/>
</dbReference>
<dbReference type="Pfam" id="PF00795">
    <property type="entry name" value="CN_hydrolase"/>
    <property type="match status" value="1"/>
</dbReference>
<reference evidence="4" key="1">
    <citation type="submission" date="2023-07" db="EMBL/GenBank/DDBJ databases">
        <title>30 novel species of actinomycetes from the DSMZ collection.</title>
        <authorList>
            <person name="Nouioui I."/>
        </authorList>
    </citation>
    <scope>NUCLEOTIDE SEQUENCE [LARGE SCALE GENOMIC DNA]</scope>
    <source>
        <strain evidence="4">DSM 45834</strain>
    </source>
</reference>
<dbReference type="PANTHER" id="PTHR46044">
    <property type="entry name" value="NITRILASE"/>
    <property type="match status" value="1"/>
</dbReference>
<keyword evidence="4" id="KW-1185">Reference proteome</keyword>
<name>A0ABU2NIH7_9PSEU</name>
<gene>
    <name evidence="3" type="ORF">RM445_29860</name>
</gene>
<protein>
    <submittedName>
        <fullName evidence="3">Carbon-nitrogen hydrolase family protein</fullName>
    </submittedName>
</protein>
<sequence>MPPWSDGDYVARLYDQAVPVPGPTVEQLGAAAREAGAYVAIGLNELAGGTPYNTLLYLAPDGSLAGRHRKLMPTGGERTIWGFGDGATLDVVHTPFGVVGGLICRENYMPLARAAMYAKNVSVYLAPTWDNSDTWISTLRHIAKEGRVYVVGVSPVLRGSDVPADLRGGHYGGDDDWMSRGLATIVAPSGDILAGPIAEEERILSADIDPGEVLRQRRQFDPVGHYARADVFTLTVNTREQHPVRFDAGGP</sequence>
<evidence type="ECO:0000313" key="3">
    <source>
        <dbReference type="EMBL" id="MDT0353704.1"/>
    </source>
</evidence>
<organism evidence="3 4">
    <name type="scientific">Pseudonocardia charpentierae</name>
    <dbReference type="NCBI Taxonomy" id="3075545"/>
    <lineage>
        <taxon>Bacteria</taxon>
        <taxon>Bacillati</taxon>
        <taxon>Actinomycetota</taxon>
        <taxon>Actinomycetes</taxon>
        <taxon>Pseudonocardiales</taxon>
        <taxon>Pseudonocardiaceae</taxon>
        <taxon>Pseudonocardia</taxon>
    </lineage>
</organism>
<feature type="domain" description="CN hydrolase" evidence="2">
    <location>
        <begin position="1"/>
        <end position="210"/>
    </location>
</feature>
<comment type="similarity">
    <text evidence="1">Belongs to the carbon-nitrogen hydrolase superfamily. Nitrilase family.</text>
</comment>
<dbReference type="PANTHER" id="PTHR46044:SF1">
    <property type="entry name" value="CN HYDROLASE DOMAIN-CONTAINING PROTEIN"/>
    <property type="match status" value="1"/>
</dbReference>
<dbReference type="RefSeq" id="WP_311560214.1">
    <property type="nucleotide sequence ID" value="NZ_JAVREJ010000041.1"/>
</dbReference>